<protein>
    <recommendedName>
        <fullName evidence="2">ZSWIM1/3 RNaseH-like domain-containing protein</fullName>
    </recommendedName>
</protein>
<reference evidence="3" key="1">
    <citation type="submission" date="2013-11" db="EMBL/GenBank/DDBJ databases">
        <title>The Genome Sequence of Phytophthora parasitica IAC_01/95.</title>
        <authorList>
            <consortium name="The Broad Institute Genomics Platform"/>
            <person name="Russ C."/>
            <person name="Tyler B."/>
            <person name="Panabieres F."/>
            <person name="Shan W."/>
            <person name="Tripathy S."/>
            <person name="Grunwald N."/>
            <person name="Machado M."/>
            <person name="Johnson C.S."/>
            <person name="Arredondo F."/>
            <person name="Hong C."/>
            <person name="Coffey M."/>
            <person name="Young S.K."/>
            <person name="Zeng Q."/>
            <person name="Gargeya S."/>
            <person name="Fitzgerald M."/>
            <person name="Abouelleil A."/>
            <person name="Alvarado L."/>
            <person name="Chapman S.B."/>
            <person name="Gainer-Dewar J."/>
            <person name="Goldberg J."/>
            <person name="Griggs A."/>
            <person name="Gujja S."/>
            <person name="Hansen M."/>
            <person name="Howarth C."/>
            <person name="Imamovic A."/>
            <person name="Ireland A."/>
            <person name="Larimer J."/>
            <person name="McCowan C."/>
            <person name="Murphy C."/>
            <person name="Pearson M."/>
            <person name="Poon T.W."/>
            <person name="Priest M."/>
            <person name="Roberts A."/>
            <person name="Saif S."/>
            <person name="Shea T."/>
            <person name="Sykes S."/>
            <person name="Wortman J."/>
            <person name="Nusbaum C."/>
            <person name="Birren B."/>
        </authorList>
    </citation>
    <scope>NUCLEOTIDE SEQUENCE [LARGE SCALE GENOMIC DNA]</scope>
    <source>
        <strain evidence="3">IAC_01/95</strain>
    </source>
</reference>
<evidence type="ECO:0000313" key="3">
    <source>
        <dbReference type="EMBL" id="ETM42971.1"/>
    </source>
</evidence>
<dbReference type="EMBL" id="KI693682">
    <property type="protein sequence ID" value="ETM42971.1"/>
    <property type="molecule type" value="Genomic_DNA"/>
</dbReference>
<proteinExistence type="predicted"/>
<feature type="region of interest" description="Disordered" evidence="1">
    <location>
        <begin position="140"/>
        <end position="165"/>
    </location>
</feature>
<feature type="compositionally biased region" description="Low complexity" evidence="1">
    <location>
        <begin position="36"/>
        <end position="49"/>
    </location>
</feature>
<name>W2N2Z9_PHYNI</name>
<evidence type="ECO:0000259" key="2">
    <source>
        <dbReference type="Pfam" id="PF21056"/>
    </source>
</evidence>
<accession>W2N2Z9</accession>
<organism evidence="3">
    <name type="scientific">Phytophthora nicotianae</name>
    <name type="common">Potato buckeye rot agent</name>
    <name type="synonym">Phytophthora parasitica</name>
    <dbReference type="NCBI Taxonomy" id="4792"/>
    <lineage>
        <taxon>Eukaryota</taxon>
        <taxon>Sar</taxon>
        <taxon>Stramenopiles</taxon>
        <taxon>Oomycota</taxon>
        <taxon>Peronosporomycetes</taxon>
        <taxon>Peronosporales</taxon>
        <taxon>Peronosporaceae</taxon>
        <taxon>Phytophthora</taxon>
    </lineage>
</organism>
<feature type="compositionally biased region" description="Basic and acidic residues" evidence="1">
    <location>
        <begin position="14"/>
        <end position="24"/>
    </location>
</feature>
<dbReference type="PANTHER" id="PTHR31569:SF4">
    <property type="entry name" value="SWIM-TYPE DOMAIN-CONTAINING PROTEIN"/>
    <property type="match status" value="1"/>
</dbReference>
<dbReference type="VEuPathDB" id="FungiDB:PPTG_22984"/>
<dbReference type="InterPro" id="IPR048324">
    <property type="entry name" value="ZSWIM1-3_RNaseH-like"/>
</dbReference>
<dbReference type="VEuPathDB" id="FungiDB:PPTG_11304"/>
<dbReference type="AlphaFoldDB" id="W2N2Z9"/>
<dbReference type="InterPro" id="IPR052579">
    <property type="entry name" value="Zinc_finger_SWIM"/>
</dbReference>
<gene>
    <name evidence="3" type="ORF">L914_11457</name>
</gene>
<dbReference type="Pfam" id="PF21056">
    <property type="entry name" value="ZSWIM1-3_RNaseH-like"/>
    <property type="match status" value="1"/>
</dbReference>
<sequence>MTRNVGRSDVSARSAREGNRDLSPRRRGPGLSDTQEAGVSGVSEVAEAASNEEDNPLETGGGLVIPGNDRGSDDPDVEDVESGRASESDGGEDEDDGGFAAELALVPVEAPVNWHTSWEAWQTYFADYCQRTMQVLPVKETMSRAERSKRLKKTRKGGDDSQLVPEQFDPYQRTYICTHGWKKRKSRSEGSRPRQHIRLTALSASRGVADPLVDARAQGMLSVGAKHSKIYDYLLEHDQNVIQVDVDNLVRDHGSSISSLDDNDATAREIAIFAAADPENVCLVSETDAGETGVMSLVTAHMRHIYGRFSEVLLVDCSHKTNRYNYQLLTFMAMNEFGEGAVVQQSLIEASGDWQMERAIDHFKRSHPTRISMLRVLVVDKDLNEIRVLEANFPDARILICHFHVIKYLKEMRSRPEFGKVSIEDASQIDGAIHKMVYAVCEEQYKTAHESLKGLYGRVVYYLRSKLPHFKNHTNNRLENFFGKLKDTVDGSTSMAGCVKALIAYDRRVENEYKYRLSRIGQFVNSNYDEEMKNVLRFTTHFVAQQIEHQYATALSKAAVYSYTVDPDDADHVVVGGVFSEHNLRIGDWSYDCDFSLSMCLPCRHAIAYRKHTNVVGPIIPWDRIDER</sequence>
<feature type="region of interest" description="Disordered" evidence="1">
    <location>
        <begin position="1"/>
        <end position="97"/>
    </location>
</feature>
<dbReference type="Proteomes" id="UP000054532">
    <property type="component" value="Unassembled WGS sequence"/>
</dbReference>
<feature type="domain" description="ZSWIM1/3 RNaseH-like" evidence="2">
    <location>
        <begin position="275"/>
        <end position="399"/>
    </location>
</feature>
<dbReference type="PANTHER" id="PTHR31569">
    <property type="entry name" value="SWIM-TYPE DOMAIN-CONTAINING PROTEIN"/>
    <property type="match status" value="1"/>
</dbReference>
<evidence type="ECO:0000256" key="1">
    <source>
        <dbReference type="SAM" id="MobiDB-lite"/>
    </source>
</evidence>